<reference evidence="2" key="1">
    <citation type="submission" date="2020-03" db="EMBL/GenBank/DDBJ databases">
        <authorList>
            <person name="Weist P."/>
        </authorList>
    </citation>
    <scope>NUCLEOTIDE SEQUENCE</scope>
</reference>
<organism evidence="2 3">
    <name type="scientific">Pleuronectes platessa</name>
    <name type="common">European plaice</name>
    <dbReference type="NCBI Taxonomy" id="8262"/>
    <lineage>
        <taxon>Eukaryota</taxon>
        <taxon>Metazoa</taxon>
        <taxon>Chordata</taxon>
        <taxon>Craniata</taxon>
        <taxon>Vertebrata</taxon>
        <taxon>Euteleostomi</taxon>
        <taxon>Actinopterygii</taxon>
        <taxon>Neopterygii</taxon>
        <taxon>Teleostei</taxon>
        <taxon>Neoteleostei</taxon>
        <taxon>Acanthomorphata</taxon>
        <taxon>Carangaria</taxon>
        <taxon>Pleuronectiformes</taxon>
        <taxon>Pleuronectoidei</taxon>
        <taxon>Pleuronectidae</taxon>
        <taxon>Pleuronectes</taxon>
    </lineage>
</organism>
<dbReference type="EMBL" id="CADEAL010000923">
    <property type="protein sequence ID" value="CAB1426859.1"/>
    <property type="molecule type" value="Genomic_DNA"/>
</dbReference>
<dbReference type="Proteomes" id="UP001153269">
    <property type="component" value="Unassembled WGS sequence"/>
</dbReference>
<dbReference type="AlphaFoldDB" id="A0A9N7YJV9"/>
<evidence type="ECO:0000256" key="1">
    <source>
        <dbReference type="SAM" id="MobiDB-lite"/>
    </source>
</evidence>
<accession>A0A9N7YJV9</accession>
<comment type="caution">
    <text evidence="2">The sequence shown here is derived from an EMBL/GenBank/DDBJ whole genome shotgun (WGS) entry which is preliminary data.</text>
</comment>
<proteinExistence type="predicted"/>
<protein>
    <submittedName>
        <fullName evidence="2">Uncharacterized protein</fullName>
    </submittedName>
</protein>
<feature type="region of interest" description="Disordered" evidence="1">
    <location>
        <begin position="1"/>
        <end position="83"/>
    </location>
</feature>
<feature type="compositionally biased region" description="Basic and acidic residues" evidence="1">
    <location>
        <begin position="73"/>
        <end position="83"/>
    </location>
</feature>
<evidence type="ECO:0000313" key="3">
    <source>
        <dbReference type="Proteomes" id="UP001153269"/>
    </source>
</evidence>
<name>A0A9N7YJV9_PLEPL</name>
<sequence>MPGRENGALAGKGTGKQKSGERRKEKERERGGGPKITQGSGERGEIKGTVKRKNSASSSYSGRRPLGTPLTSTHREVRLWRPARADKTQNASLLHAPRRLIDSSVFTLRLTPRCFVTLSIVC</sequence>
<feature type="compositionally biased region" description="Basic and acidic residues" evidence="1">
    <location>
        <begin position="18"/>
        <end position="32"/>
    </location>
</feature>
<gene>
    <name evidence="2" type="ORF">PLEPLA_LOCUS14797</name>
</gene>
<keyword evidence="3" id="KW-1185">Reference proteome</keyword>
<evidence type="ECO:0000313" key="2">
    <source>
        <dbReference type="EMBL" id="CAB1426859.1"/>
    </source>
</evidence>